<keyword evidence="5 9" id="KW-0067">ATP-binding</keyword>
<feature type="binding site" evidence="9">
    <location>
        <position position="288"/>
    </location>
    <ligand>
        <name>ATP</name>
        <dbReference type="ChEBI" id="CHEBI:30616"/>
    </ligand>
</feature>
<evidence type="ECO:0000313" key="12">
    <source>
        <dbReference type="Proteomes" id="UP000244956"/>
    </source>
</evidence>
<evidence type="ECO:0000256" key="9">
    <source>
        <dbReference type="PIRSR" id="PIRSR001589-2"/>
    </source>
</evidence>
<keyword evidence="6 8" id="KW-0315">Glutamine amidotransferase</keyword>
<dbReference type="EC" id="6.3.5.4" evidence="3"/>
<feature type="binding site" evidence="9">
    <location>
        <begin position="360"/>
        <end position="361"/>
    </location>
    <ligand>
        <name>ATP</name>
        <dbReference type="ChEBI" id="CHEBI:30616"/>
    </ligand>
</feature>
<evidence type="ECO:0000259" key="10">
    <source>
        <dbReference type="PROSITE" id="PS51278"/>
    </source>
</evidence>
<dbReference type="SUPFAM" id="SSF56235">
    <property type="entry name" value="N-terminal nucleophile aminohydrolases (Ntn hydrolases)"/>
    <property type="match status" value="1"/>
</dbReference>
<dbReference type="CDD" id="cd00712">
    <property type="entry name" value="AsnB"/>
    <property type="match status" value="1"/>
</dbReference>
<evidence type="ECO:0000256" key="3">
    <source>
        <dbReference type="ARBA" id="ARBA00012737"/>
    </source>
</evidence>
<dbReference type="GO" id="GO:0005524">
    <property type="term" value="F:ATP binding"/>
    <property type="evidence" value="ECO:0007669"/>
    <property type="project" value="UniProtKB-KW"/>
</dbReference>
<comment type="catalytic activity">
    <reaction evidence="7">
        <text>L-aspartate + L-glutamine + ATP + H2O = L-asparagine + L-glutamate + AMP + diphosphate + H(+)</text>
        <dbReference type="Rhea" id="RHEA:12228"/>
        <dbReference type="ChEBI" id="CHEBI:15377"/>
        <dbReference type="ChEBI" id="CHEBI:15378"/>
        <dbReference type="ChEBI" id="CHEBI:29985"/>
        <dbReference type="ChEBI" id="CHEBI:29991"/>
        <dbReference type="ChEBI" id="CHEBI:30616"/>
        <dbReference type="ChEBI" id="CHEBI:33019"/>
        <dbReference type="ChEBI" id="CHEBI:58048"/>
        <dbReference type="ChEBI" id="CHEBI:58359"/>
        <dbReference type="ChEBI" id="CHEBI:456215"/>
        <dbReference type="EC" id="6.3.5.4"/>
    </reaction>
</comment>
<dbReference type="OrthoDB" id="9763290at2"/>
<comment type="caution">
    <text evidence="11">The sequence shown here is derived from an EMBL/GenBank/DDBJ whole genome shotgun (WGS) entry which is preliminary data.</text>
</comment>
<dbReference type="Pfam" id="PF13522">
    <property type="entry name" value="GATase_6"/>
    <property type="match status" value="1"/>
</dbReference>
<reference evidence="11 12" key="1">
    <citation type="submission" date="2018-05" db="EMBL/GenBank/DDBJ databases">
        <title>Marinilabilia rubrum sp. nov., isolated from saltern sediment.</title>
        <authorList>
            <person name="Zhang R."/>
        </authorList>
    </citation>
    <scope>NUCLEOTIDE SEQUENCE [LARGE SCALE GENOMIC DNA]</scope>
    <source>
        <strain evidence="11 12">WTE16</strain>
    </source>
</reference>
<dbReference type="Proteomes" id="UP000244956">
    <property type="component" value="Unassembled WGS sequence"/>
</dbReference>
<dbReference type="GO" id="GO:0005829">
    <property type="term" value="C:cytosol"/>
    <property type="evidence" value="ECO:0007669"/>
    <property type="project" value="TreeGrafter"/>
</dbReference>
<gene>
    <name evidence="11" type="primary">asnB</name>
    <name evidence="11" type="ORF">DDZ16_19260</name>
</gene>
<keyword evidence="4 9" id="KW-0547">Nucleotide-binding</keyword>
<proteinExistence type="inferred from homology"/>
<evidence type="ECO:0000313" key="11">
    <source>
        <dbReference type="EMBL" id="PWD97775.1"/>
    </source>
</evidence>
<dbReference type="InterPro" id="IPR029055">
    <property type="entry name" value="Ntn_hydrolases_N"/>
</dbReference>
<evidence type="ECO:0000256" key="1">
    <source>
        <dbReference type="ARBA" id="ARBA00005187"/>
    </source>
</evidence>
<dbReference type="CDD" id="cd01991">
    <property type="entry name" value="Asn_synthase_B_C"/>
    <property type="match status" value="1"/>
</dbReference>
<keyword evidence="8" id="KW-0028">Amino-acid biosynthesis</keyword>
<evidence type="ECO:0000256" key="8">
    <source>
        <dbReference type="PIRSR" id="PIRSR001589-1"/>
    </source>
</evidence>
<dbReference type="InterPro" id="IPR001962">
    <property type="entry name" value="Asn_synthase"/>
</dbReference>
<dbReference type="GO" id="GO:0006529">
    <property type="term" value="P:asparagine biosynthetic process"/>
    <property type="evidence" value="ECO:0007669"/>
    <property type="project" value="UniProtKB-KW"/>
</dbReference>
<dbReference type="Gene3D" id="3.60.20.10">
    <property type="entry name" value="Glutamine Phosphoribosylpyrophosphate, subunit 1, domain 1"/>
    <property type="match status" value="1"/>
</dbReference>
<protein>
    <recommendedName>
        <fullName evidence="3">asparagine synthase (glutamine-hydrolyzing)</fullName>
        <ecNumber evidence="3">6.3.5.4</ecNumber>
    </recommendedName>
</protein>
<keyword evidence="8" id="KW-0061">Asparagine biosynthesis</keyword>
<dbReference type="InterPro" id="IPR006426">
    <property type="entry name" value="Asn_synth_AEB"/>
</dbReference>
<dbReference type="PANTHER" id="PTHR43284:SF1">
    <property type="entry name" value="ASPARAGINE SYNTHETASE"/>
    <property type="match status" value="1"/>
</dbReference>
<sequence>MCGINGIVSKKIEDKESMVKSMNHRLSHRGPDDEGIWQEEAVALGQKRLSIIDLSAAGHQPMVSACGRYVLVFNGEVYNFRELRHKFDYPWQSHTDSEVILAAWEKMGPECVKQFNGMFAFAIWDREEQNLAIVRDRMGIKPLYWSLNDNGLFFSSEVRALLASGSVSKNLDEDSVVDFLRYQTVQTPKTILKEVQMLLPGTILNYNLKNNQVSFDTFWSSFDKVKTHNPGSYEEVKQKVRNLFFESVERRLVADVPFGAFLSGGIDSSAVVGAMAKVSNNRIDTFNITFSEDEFSEAPYARYIAEMHKTNHHEIHLKPDDFLHLLPDALSAMDHPSGDGPNTWVVSKMTKEAGITMALSGLGGDEVFGGYAIFNRMAALEKRKALWKLPLFLRQMAGRSLTALKPGVASTKVKRLLEMKDYSFEEAFAISRQALMDPQLEGMLNRKELPVHNPVEWLKKQHLQKEGDVLSRVSVAELTTYMQNVLLRDSDQMSMAQALEVRVPFLDHELVEYVLSLPDDIKRPVTPKKLLVDSMPDLLPDYIVNRPKMGFVFPWRDWLKGEMHNYADERIRSIAQRDMFNEKGVLDIWSRFLKGDASVTFSRVWPLVVLEEWVSGLGE</sequence>
<dbReference type="InterPro" id="IPR014729">
    <property type="entry name" value="Rossmann-like_a/b/a_fold"/>
</dbReference>
<feature type="active site" description="For GATase activity" evidence="8">
    <location>
        <position position="2"/>
    </location>
</feature>
<feature type="domain" description="Glutamine amidotransferase type-2" evidence="10">
    <location>
        <begin position="2"/>
        <end position="209"/>
    </location>
</feature>
<comment type="similarity">
    <text evidence="2">Belongs to the asparagine synthetase family.</text>
</comment>
<feature type="binding site" evidence="9">
    <location>
        <position position="96"/>
    </location>
    <ligand>
        <name>L-glutamine</name>
        <dbReference type="ChEBI" id="CHEBI:58359"/>
    </ligand>
</feature>
<dbReference type="EMBL" id="QEWP01000026">
    <property type="protein sequence ID" value="PWD97775.1"/>
    <property type="molecule type" value="Genomic_DNA"/>
</dbReference>
<dbReference type="GO" id="GO:0004066">
    <property type="term" value="F:asparagine synthase (glutamine-hydrolyzing) activity"/>
    <property type="evidence" value="ECO:0007669"/>
    <property type="project" value="UniProtKB-EC"/>
</dbReference>
<dbReference type="PIRSF" id="PIRSF001589">
    <property type="entry name" value="Asn_synthetase_glu-h"/>
    <property type="match status" value="1"/>
</dbReference>
<dbReference type="PANTHER" id="PTHR43284">
    <property type="entry name" value="ASPARAGINE SYNTHETASE (GLUTAMINE-HYDROLYZING)"/>
    <property type="match status" value="1"/>
</dbReference>
<evidence type="ECO:0000256" key="6">
    <source>
        <dbReference type="ARBA" id="ARBA00022962"/>
    </source>
</evidence>
<keyword evidence="12" id="KW-1185">Reference proteome</keyword>
<dbReference type="InterPro" id="IPR033738">
    <property type="entry name" value="AsnB_N"/>
</dbReference>
<organism evidence="11 12">
    <name type="scientific">Marinilabilia rubra</name>
    <dbReference type="NCBI Taxonomy" id="2162893"/>
    <lineage>
        <taxon>Bacteria</taxon>
        <taxon>Pseudomonadati</taxon>
        <taxon>Bacteroidota</taxon>
        <taxon>Bacteroidia</taxon>
        <taxon>Marinilabiliales</taxon>
        <taxon>Marinilabiliaceae</taxon>
        <taxon>Marinilabilia</taxon>
    </lineage>
</organism>
<dbReference type="NCBIfam" id="TIGR01536">
    <property type="entry name" value="asn_synth_AEB"/>
    <property type="match status" value="1"/>
</dbReference>
<evidence type="ECO:0000256" key="7">
    <source>
        <dbReference type="ARBA" id="ARBA00048741"/>
    </source>
</evidence>
<dbReference type="InterPro" id="IPR051786">
    <property type="entry name" value="ASN_synthetase/amidase"/>
</dbReference>
<evidence type="ECO:0000256" key="5">
    <source>
        <dbReference type="ARBA" id="ARBA00022840"/>
    </source>
</evidence>
<name>A0A2U2B3Y0_9BACT</name>
<evidence type="ECO:0000256" key="2">
    <source>
        <dbReference type="ARBA" id="ARBA00005752"/>
    </source>
</evidence>
<comment type="pathway">
    <text evidence="1">Amino-acid biosynthesis; L-asparagine biosynthesis; L-asparagine from L-aspartate (L-Gln route): step 1/1.</text>
</comment>
<dbReference type="RefSeq" id="WP_109266112.1">
    <property type="nucleotide sequence ID" value="NZ_QEWP01000026.1"/>
</dbReference>
<dbReference type="PROSITE" id="PS51278">
    <property type="entry name" value="GATASE_TYPE_2"/>
    <property type="match status" value="1"/>
</dbReference>
<dbReference type="Gene3D" id="3.40.50.620">
    <property type="entry name" value="HUPs"/>
    <property type="match status" value="1"/>
</dbReference>
<dbReference type="SUPFAM" id="SSF52402">
    <property type="entry name" value="Adenine nucleotide alpha hydrolases-like"/>
    <property type="match status" value="1"/>
</dbReference>
<dbReference type="AlphaFoldDB" id="A0A2U2B3Y0"/>
<dbReference type="InterPro" id="IPR017932">
    <property type="entry name" value="GATase_2_dom"/>
</dbReference>
<dbReference type="Pfam" id="PF00733">
    <property type="entry name" value="Asn_synthase"/>
    <property type="match status" value="1"/>
</dbReference>
<accession>A0A2U2B3Y0</accession>
<evidence type="ECO:0000256" key="4">
    <source>
        <dbReference type="ARBA" id="ARBA00022741"/>
    </source>
</evidence>